<dbReference type="EMBL" id="JAQQFR010000001">
    <property type="protein sequence ID" value="MFL9877141.1"/>
    <property type="molecule type" value="Genomic_DNA"/>
</dbReference>
<dbReference type="InterPro" id="IPR003018">
    <property type="entry name" value="GAF"/>
</dbReference>
<evidence type="ECO:0000313" key="5">
    <source>
        <dbReference type="Proteomes" id="UP001629214"/>
    </source>
</evidence>
<evidence type="ECO:0000313" key="4">
    <source>
        <dbReference type="EMBL" id="MFL9877141.1"/>
    </source>
</evidence>
<dbReference type="InterPro" id="IPR000160">
    <property type="entry name" value="GGDEF_dom"/>
</dbReference>
<evidence type="ECO:0000259" key="3">
    <source>
        <dbReference type="PROSITE" id="PS50887"/>
    </source>
</evidence>
<gene>
    <name evidence="4" type="ORF">PQR63_02010</name>
</gene>
<dbReference type="Gene3D" id="3.30.450.40">
    <property type="match status" value="1"/>
</dbReference>
<dbReference type="CDD" id="cd01949">
    <property type="entry name" value="GGDEF"/>
    <property type="match status" value="1"/>
</dbReference>
<dbReference type="SMART" id="SM00267">
    <property type="entry name" value="GGDEF"/>
    <property type="match status" value="1"/>
</dbReference>
<dbReference type="InterPro" id="IPR043128">
    <property type="entry name" value="Rev_trsase/Diguanyl_cyclase"/>
</dbReference>
<dbReference type="Pfam" id="PF01590">
    <property type="entry name" value="GAF"/>
    <property type="match status" value="1"/>
</dbReference>
<evidence type="ECO:0000256" key="2">
    <source>
        <dbReference type="ARBA" id="ARBA00034247"/>
    </source>
</evidence>
<dbReference type="RefSeq" id="WP_408165179.1">
    <property type="nucleotide sequence ID" value="NZ_JAQQFR010000001.1"/>
</dbReference>
<sequence length="369" mass="40954">MAAVQTDVSDKHGFGIGLSGGAGATVSLRLPGHPMSEPDERLGRLLWNITSLAGLLCDAPITMISQLQGEFDCSERGALTMTAAVALDSGVDHRRQWWRFAGQSSVVCSIADFSLCETAVTTPDRITEIGDLRLDSRCADLAMLKTVPEARFYAAIPLSDQHGELIGTLCVLDRVPRRLTPHQRDGLRLLAQQFMEQLEMHRDMQQLQRQTLTDALTGVGNRRGFDRRLHEEWSRHIRSGAALSLLMIDVDKFKQYNDVYGHPAGDVILNLLCELLRMPLRASDFVARYGGDEFSIILPNTPQAGAQLVVDRIQTMLTTAQWPNCMVTVSVGIATLEPEETCDFATLLARADQAMYLCKRSRREADKRD</sequence>
<evidence type="ECO:0000256" key="1">
    <source>
        <dbReference type="ARBA" id="ARBA00012528"/>
    </source>
</evidence>
<dbReference type="SMART" id="SM00065">
    <property type="entry name" value="GAF"/>
    <property type="match status" value="1"/>
</dbReference>
<dbReference type="InterPro" id="IPR029016">
    <property type="entry name" value="GAF-like_dom_sf"/>
</dbReference>
<dbReference type="PANTHER" id="PTHR45138:SF9">
    <property type="entry name" value="DIGUANYLATE CYCLASE DGCM-RELATED"/>
    <property type="match status" value="1"/>
</dbReference>
<name>A0ABW8Z448_9BURK</name>
<dbReference type="Proteomes" id="UP001629214">
    <property type="component" value="Unassembled WGS sequence"/>
</dbReference>
<reference evidence="4 5" key="1">
    <citation type="journal article" date="2024" name="Chem. Sci.">
        <title>Discovery of megapolipeptins by genome mining of a Burkholderiales bacteria collection.</title>
        <authorList>
            <person name="Paulo B.S."/>
            <person name="Recchia M.J.J."/>
            <person name="Lee S."/>
            <person name="Fergusson C.H."/>
            <person name="Romanowski S.B."/>
            <person name="Hernandez A."/>
            <person name="Krull N."/>
            <person name="Liu D.Y."/>
            <person name="Cavanagh H."/>
            <person name="Bos A."/>
            <person name="Gray C.A."/>
            <person name="Murphy B.T."/>
            <person name="Linington R.G."/>
            <person name="Eustaquio A.S."/>
        </authorList>
    </citation>
    <scope>NUCLEOTIDE SEQUENCE [LARGE SCALE GENOMIC DNA]</scope>
    <source>
        <strain evidence="4 5">RL21-008-BIB-B</strain>
    </source>
</reference>
<dbReference type="InterPro" id="IPR050469">
    <property type="entry name" value="Diguanylate_Cyclase"/>
</dbReference>
<protein>
    <recommendedName>
        <fullName evidence="1">diguanylate cyclase</fullName>
        <ecNumber evidence="1">2.7.7.65</ecNumber>
    </recommendedName>
</protein>
<comment type="caution">
    <text evidence="4">The sequence shown here is derived from an EMBL/GenBank/DDBJ whole genome shotgun (WGS) entry which is preliminary data.</text>
</comment>
<dbReference type="SUPFAM" id="SSF55073">
    <property type="entry name" value="Nucleotide cyclase"/>
    <property type="match status" value="1"/>
</dbReference>
<dbReference type="PANTHER" id="PTHR45138">
    <property type="entry name" value="REGULATORY COMPONENTS OF SENSORY TRANSDUCTION SYSTEM"/>
    <property type="match status" value="1"/>
</dbReference>
<accession>A0ABW8Z448</accession>
<proteinExistence type="predicted"/>
<dbReference type="SUPFAM" id="SSF55781">
    <property type="entry name" value="GAF domain-like"/>
    <property type="match status" value="1"/>
</dbReference>
<dbReference type="Gene3D" id="3.30.70.270">
    <property type="match status" value="1"/>
</dbReference>
<keyword evidence="5" id="KW-1185">Reference proteome</keyword>
<dbReference type="NCBIfam" id="TIGR00254">
    <property type="entry name" value="GGDEF"/>
    <property type="match status" value="1"/>
</dbReference>
<comment type="catalytic activity">
    <reaction evidence="2">
        <text>2 GTP = 3',3'-c-di-GMP + 2 diphosphate</text>
        <dbReference type="Rhea" id="RHEA:24898"/>
        <dbReference type="ChEBI" id="CHEBI:33019"/>
        <dbReference type="ChEBI" id="CHEBI:37565"/>
        <dbReference type="ChEBI" id="CHEBI:58805"/>
        <dbReference type="EC" id="2.7.7.65"/>
    </reaction>
</comment>
<dbReference type="PROSITE" id="PS50887">
    <property type="entry name" value="GGDEF"/>
    <property type="match status" value="1"/>
</dbReference>
<dbReference type="InterPro" id="IPR029787">
    <property type="entry name" value="Nucleotide_cyclase"/>
</dbReference>
<dbReference type="Pfam" id="PF00990">
    <property type="entry name" value="GGDEF"/>
    <property type="match status" value="1"/>
</dbReference>
<dbReference type="EC" id="2.7.7.65" evidence="1"/>
<organism evidence="4 5">
    <name type="scientific">Herbaspirillum rhizosphaerae</name>
    <dbReference type="NCBI Taxonomy" id="346179"/>
    <lineage>
        <taxon>Bacteria</taxon>
        <taxon>Pseudomonadati</taxon>
        <taxon>Pseudomonadota</taxon>
        <taxon>Betaproteobacteria</taxon>
        <taxon>Burkholderiales</taxon>
        <taxon>Oxalobacteraceae</taxon>
        <taxon>Herbaspirillum</taxon>
    </lineage>
</organism>
<feature type="domain" description="GGDEF" evidence="3">
    <location>
        <begin position="241"/>
        <end position="369"/>
    </location>
</feature>